<protein>
    <submittedName>
        <fullName evidence="1">Uncharacterized protein</fullName>
    </submittedName>
</protein>
<name>D0NXV0_PHYIT</name>
<dbReference type="Proteomes" id="UP000006643">
    <property type="component" value="Unassembled WGS sequence"/>
</dbReference>
<keyword evidence="2" id="KW-1185">Reference proteome</keyword>
<dbReference type="RefSeq" id="XP_002997763.1">
    <property type="nucleotide sequence ID" value="XM_002997717.1"/>
</dbReference>
<dbReference type="GeneID" id="9463144"/>
<reference evidence="2" key="1">
    <citation type="journal article" date="2009" name="Nature">
        <title>Genome sequence and analysis of the Irish potato famine pathogen Phytophthora infestans.</title>
        <authorList>
            <consortium name="The Broad Institute Genome Sequencing Platform"/>
            <person name="Haas B.J."/>
            <person name="Kamoun S."/>
            <person name="Zody M.C."/>
            <person name="Jiang R.H."/>
            <person name="Handsaker R.E."/>
            <person name="Cano L.M."/>
            <person name="Grabherr M."/>
            <person name="Kodira C.D."/>
            <person name="Raffaele S."/>
            <person name="Torto-Alalibo T."/>
            <person name="Bozkurt T.O."/>
            <person name="Ah-Fong A.M."/>
            <person name="Alvarado L."/>
            <person name="Anderson V.L."/>
            <person name="Armstrong M.R."/>
            <person name="Avrova A."/>
            <person name="Baxter L."/>
            <person name="Beynon J."/>
            <person name="Boevink P.C."/>
            <person name="Bollmann S.R."/>
            <person name="Bos J.I."/>
            <person name="Bulone V."/>
            <person name="Cai G."/>
            <person name="Cakir C."/>
            <person name="Carrington J.C."/>
            <person name="Chawner M."/>
            <person name="Conti L."/>
            <person name="Costanzo S."/>
            <person name="Ewan R."/>
            <person name="Fahlgren N."/>
            <person name="Fischbach M.A."/>
            <person name="Fugelstad J."/>
            <person name="Gilroy E.M."/>
            <person name="Gnerre S."/>
            <person name="Green P.J."/>
            <person name="Grenville-Briggs L.J."/>
            <person name="Griffith J."/>
            <person name="Grunwald N.J."/>
            <person name="Horn K."/>
            <person name="Horner N.R."/>
            <person name="Hu C.H."/>
            <person name="Huitema E."/>
            <person name="Jeong D.H."/>
            <person name="Jones A.M."/>
            <person name="Jones J.D."/>
            <person name="Jones R.W."/>
            <person name="Karlsson E.K."/>
            <person name="Kunjeti S.G."/>
            <person name="Lamour K."/>
            <person name="Liu Z."/>
            <person name="Ma L."/>
            <person name="Maclean D."/>
            <person name="Chibucos M.C."/>
            <person name="McDonald H."/>
            <person name="McWalters J."/>
            <person name="Meijer H.J."/>
            <person name="Morgan W."/>
            <person name="Morris P.F."/>
            <person name="Munro C.A."/>
            <person name="O'Neill K."/>
            <person name="Ospina-Giraldo M."/>
            <person name="Pinzon A."/>
            <person name="Pritchard L."/>
            <person name="Ramsahoye B."/>
            <person name="Ren Q."/>
            <person name="Restrepo S."/>
            <person name="Roy S."/>
            <person name="Sadanandom A."/>
            <person name="Savidor A."/>
            <person name="Schornack S."/>
            <person name="Schwartz D.C."/>
            <person name="Schumann U.D."/>
            <person name="Schwessinger B."/>
            <person name="Seyer L."/>
            <person name="Sharpe T."/>
            <person name="Silvar C."/>
            <person name="Song J."/>
            <person name="Studholme D.J."/>
            <person name="Sykes S."/>
            <person name="Thines M."/>
            <person name="van de Vondervoort P.J."/>
            <person name="Phuntumart V."/>
            <person name="Wawra S."/>
            <person name="Weide R."/>
            <person name="Win J."/>
            <person name="Young C."/>
            <person name="Zhou S."/>
            <person name="Fry W."/>
            <person name="Meyers B.C."/>
            <person name="van West P."/>
            <person name="Ristaino J."/>
            <person name="Govers F."/>
            <person name="Birch P.R."/>
            <person name="Whisson S.C."/>
            <person name="Judelson H.S."/>
            <person name="Nusbaum C."/>
        </authorList>
    </citation>
    <scope>NUCLEOTIDE SEQUENCE [LARGE SCALE GENOMIC DNA]</scope>
    <source>
        <strain evidence="2">T30-4</strain>
    </source>
</reference>
<dbReference type="KEGG" id="pif:PITG_18308"/>
<proteinExistence type="predicted"/>
<dbReference type="AlphaFoldDB" id="D0NXV0"/>
<dbReference type="HOGENOM" id="CLU_2799489_0_0_1"/>
<evidence type="ECO:0000313" key="1">
    <source>
        <dbReference type="EMBL" id="EEY67901.1"/>
    </source>
</evidence>
<evidence type="ECO:0000313" key="2">
    <source>
        <dbReference type="Proteomes" id="UP000006643"/>
    </source>
</evidence>
<dbReference type="VEuPathDB" id="FungiDB:PITG_18308"/>
<accession>D0NXV0</accession>
<organism evidence="1 2">
    <name type="scientific">Phytophthora infestans (strain T30-4)</name>
    <name type="common">Potato late blight agent</name>
    <dbReference type="NCBI Taxonomy" id="403677"/>
    <lineage>
        <taxon>Eukaryota</taxon>
        <taxon>Sar</taxon>
        <taxon>Stramenopiles</taxon>
        <taxon>Oomycota</taxon>
        <taxon>Peronosporomycetes</taxon>
        <taxon>Peronosporales</taxon>
        <taxon>Peronosporaceae</taxon>
        <taxon>Phytophthora</taxon>
    </lineage>
</organism>
<gene>
    <name evidence="1" type="ORF">PITG_18308</name>
</gene>
<sequence length="68" mass="8016">MLPEFKRRCLAFLREQPIEAEPATERQELLFIIFIIAIFGTLVKSKFPARPLPFTSFLRWPPHDNPFS</sequence>
<dbReference type="EMBL" id="DS028184">
    <property type="protein sequence ID" value="EEY67901.1"/>
    <property type="molecule type" value="Genomic_DNA"/>
</dbReference>
<dbReference type="InParanoid" id="D0NXV0"/>